<dbReference type="Proteomes" id="UP000094764">
    <property type="component" value="Unassembled WGS sequence"/>
</dbReference>
<dbReference type="PATRIC" id="fig|903983.4.peg.1208"/>
<proteinExistence type="predicted"/>
<keyword evidence="3" id="KW-1185">Reference proteome</keyword>
<feature type="transmembrane region" description="Helical" evidence="1">
    <location>
        <begin position="16"/>
        <end position="32"/>
    </location>
</feature>
<sequence length="845" mass="95755">MKKRGRKNNFKKNGKLLFLLVVIFVIVGYFFMSRDKMKASTVISSGDFRLTAENKWSNEDKKNYAALEWDKIADLSQLGYRLYQSEDGTSWSNRSLNYGKAIKVLNIYPDEAQSNTLKGWMDGLNLKTDKGENLIQVTPVTFNQYNANPNAYLKNSAGEYQYDVLMVGSWDANNGRDFSQGAANATKLFLDTGRGSLFGHDTVIQQRPVLYSHFGDRLSVGNNKSVTQRTGAVQVKLINNGYLMKYPFEMQNDVVLTIPYTHNIELQKKDTGITWLEFVNPSGSWPNPIFDDGVWRGGWYLKTNNNVGMIQTGHSNGQSTMDERKIIANTLYNLAQVSSENFASDQTVKDDQAPNKPIASIRCDKEKQLSVKLDASDNGKEYQWYIEANTKSGGVKKSDVVKEPIISNIAGYFYELTDSPKSDLKKTVESYKDSYGRIDPGKYNLYVAPDDDSVKYETRSAFTINENRNSGKYLHVLAVDRSNNVSQVSSQQIKDLPQNVDFKTERTKNEVKLIDLHLDSSLNNKIEELEIRVATNTVIKDFSSLKLPAGWSSRENKETAEYKTFTFVIKNKNDLVTITNFINTLRFSIHSPTDQEGEVQMIFYEKVPDASVPNEVTNVCWTAQIPQKVSLKAYDESGNRLPSGDLLLDQKLTIGKKEMIKPLDIDFYDFIRLVSTNGSQISPLEWTITNALQVGHLIYSQRKLTVHVRQVVLNKNDQVVLPKNGFGFLGSKTVLGQEKDKFSLTMVSSADNAVAFNTYIIRYQSSEPMYTFTPQIPMNYELVGYVLTMNNQLHSPNASSLNPIQVDVTSNSEFWLTTYIKPGTEKPTFYHWEYKENNLGTINVK</sequence>
<evidence type="ECO:0000313" key="2">
    <source>
        <dbReference type="EMBL" id="OEG17008.1"/>
    </source>
</evidence>
<evidence type="ECO:0000256" key="1">
    <source>
        <dbReference type="SAM" id="Phobius"/>
    </source>
</evidence>
<organism evidence="2 3">
    <name type="scientific">Enterococcus quebecensis</name>
    <dbReference type="NCBI Taxonomy" id="903983"/>
    <lineage>
        <taxon>Bacteria</taxon>
        <taxon>Bacillati</taxon>
        <taxon>Bacillota</taxon>
        <taxon>Bacilli</taxon>
        <taxon>Lactobacillales</taxon>
        <taxon>Enterococcaceae</taxon>
        <taxon>Enterococcus</taxon>
    </lineage>
</organism>
<dbReference type="STRING" id="903983.BCR23_03085"/>
<evidence type="ECO:0000313" key="3">
    <source>
        <dbReference type="Proteomes" id="UP000094764"/>
    </source>
</evidence>
<dbReference type="RefSeq" id="WP_069634334.1">
    <property type="nucleotide sequence ID" value="NZ_JXKZ01000002.1"/>
</dbReference>
<keyword evidence="1" id="KW-1133">Transmembrane helix</keyword>
<dbReference type="AlphaFoldDB" id="A0A1E5GWC8"/>
<protein>
    <submittedName>
        <fullName evidence="2">Uncharacterized protein</fullName>
    </submittedName>
</protein>
<gene>
    <name evidence="2" type="ORF">BCR23_03085</name>
</gene>
<dbReference type="OrthoDB" id="2171190at2"/>
<reference evidence="3" key="1">
    <citation type="submission" date="2016-09" db="EMBL/GenBank/DDBJ databases">
        <authorList>
            <person name="Gulvik C.A."/>
        </authorList>
    </citation>
    <scope>NUCLEOTIDE SEQUENCE [LARGE SCALE GENOMIC DNA]</scope>
    <source>
        <strain evidence="3">LMG 26306</strain>
    </source>
</reference>
<keyword evidence="1" id="KW-0812">Transmembrane</keyword>
<comment type="caution">
    <text evidence="2">The sequence shown here is derived from an EMBL/GenBank/DDBJ whole genome shotgun (WGS) entry which is preliminary data.</text>
</comment>
<accession>A0A1E5GWC8</accession>
<name>A0A1E5GWC8_9ENTE</name>
<dbReference type="EMBL" id="MIKB01000012">
    <property type="protein sequence ID" value="OEG17008.1"/>
    <property type="molecule type" value="Genomic_DNA"/>
</dbReference>
<keyword evidence="1" id="KW-0472">Membrane</keyword>